<dbReference type="PANTHER" id="PTHR33867">
    <property type="entry name" value="RIBOSOME MATURATION FACTOR RIMP"/>
    <property type="match status" value="1"/>
</dbReference>
<evidence type="ECO:0000313" key="7">
    <source>
        <dbReference type="EMBL" id="SOD92886.1"/>
    </source>
</evidence>
<dbReference type="InterPro" id="IPR028998">
    <property type="entry name" value="RimP_C"/>
</dbReference>
<dbReference type="InterPro" id="IPR028989">
    <property type="entry name" value="RimP_N"/>
</dbReference>
<evidence type="ECO:0000256" key="2">
    <source>
        <dbReference type="ARBA" id="ARBA00022517"/>
    </source>
</evidence>
<feature type="domain" description="Ribosome maturation factor RimP C-terminal" evidence="6">
    <location>
        <begin position="97"/>
        <end position="172"/>
    </location>
</feature>
<comment type="similarity">
    <text evidence="3">Belongs to the RimP family.</text>
</comment>
<dbReference type="Pfam" id="PF17384">
    <property type="entry name" value="DUF150_C"/>
    <property type="match status" value="1"/>
</dbReference>
<dbReference type="Proteomes" id="UP000219482">
    <property type="component" value="Unassembled WGS sequence"/>
</dbReference>
<keyword evidence="8" id="KW-1185">Reference proteome</keyword>
<dbReference type="EMBL" id="OCNK01000001">
    <property type="protein sequence ID" value="SOD92886.1"/>
    <property type="molecule type" value="Genomic_DNA"/>
</dbReference>
<dbReference type="GO" id="GO:0000028">
    <property type="term" value="P:ribosomal small subunit assembly"/>
    <property type="evidence" value="ECO:0007669"/>
    <property type="project" value="TreeGrafter"/>
</dbReference>
<feature type="domain" description="Ribosome maturation factor RimP N-terminal" evidence="5">
    <location>
        <begin position="21"/>
        <end position="94"/>
    </location>
</feature>
<dbReference type="HAMAP" id="MF_01077">
    <property type="entry name" value="RimP"/>
    <property type="match status" value="1"/>
</dbReference>
<evidence type="ECO:0000256" key="4">
    <source>
        <dbReference type="SAM" id="MobiDB-lite"/>
    </source>
</evidence>
<gene>
    <name evidence="3" type="primary">rimP</name>
    <name evidence="7" type="ORF">SAMN06272739_0059</name>
</gene>
<dbReference type="GO" id="GO:0006412">
    <property type="term" value="P:translation"/>
    <property type="evidence" value="ECO:0007669"/>
    <property type="project" value="TreeGrafter"/>
</dbReference>
<dbReference type="InterPro" id="IPR035956">
    <property type="entry name" value="RimP_N_sf"/>
</dbReference>
<comment type="subcellular location">
    <subcellularLocation>
        <location evidence="3">Cytoplasm</location>
    </subcellularLocation>
</comment>
<accession>A0A286GCB2</accession>
<evidence type="ECO:0000259" key="6">
    <source>
        <dbReference type="Pfam" id="PF17384"/>
    </source>
</evidence>
<dbReference type="RefSeq" id="WP_097181966.1">
    <property type="nucleotide sequence ID" value="NZ_OCNK01000001.1"/>
</dbReference>
<comment type="function">
    <text evidence="3">Required for maturation of 30S ribosomal subunits.</text>
</comment>
<dbReference type="AlphaFoldDB" id="A0A286GCB2"/>
<evidence type="ECO:0000256" key="1">
    <source>
        <dbReference type="ARBA" id="ARBA00022490"/>
    </source>
</evidence>
<proteinExistence type="inferred from homology"/>
<evidence type="ECO:0000259" key="5">
    <source>
        <dbReference type="Pfam" id="PF02576"/>
    </source>
</evidence>
<protein>
    <recommendedName>
        <fullName evidence="3">Ribosome maturation factor RimP</fullName>
    </recommendedName>
</protein>
<evidence type="ECO:0000256" key="3">
    <source>
        <dbReference type="HAMAP-Rule" id="MF_01077"/>
    </source>
</evidence>
<feature type="region of interest" description="Disordered" evidence="4">
    <location>
        <begin position="142"/>
        <end position="226"/>
    </location>
</feature>
<dbReference type="NCBIfam" id="NF000930">
    <property type="entry name" value="PRK00092.2-2"/>
    <property type="match status" value="1"/>
</dbReference>
<dbReference type="GO" id="GO:0005829">
    <property type="term" value="C:cytosol"/>
    <property type="evidence" value="ECO:0007669"/>
    <property type="project" value="TreeGrafter"/>
</dbReference>
<keyword evidence="1 3" id="KW-0963">Cytoplasm</keyword>
<feature type="compositionally biased region" description="Acidic residues" evidence="4">
    <location>
        <begin position="178"/>
        <end position="211"/>
    </location>
</feature>
<name>A0A286GCB2_9ACTN</name>
<sequence>MPTSHGTPRTDPATARLAGWIEPAVAGAGYDLEELVVTPAGRRSVVRVVVDRDQGVTLDDIAEVSRAVSDVLDRNDDGMGRTPYVLEVTSPGVDRPLTEQRHWRRNTGRLVTVRVGPSGSAQEVTGRVTAVDGSGVTLAVEAQGKPGAKKRPPTPRTVPWSELGNGRVQVEFGRPGSAEDDLIDDDLTDDDLTDDDLTDDEELIDDPDTDDTVGPGSAPRARGGAQ</sequence>
<dbReference type="InterPro" id="IPR003728">
    <property type="entry name" value="Ribosome_maturation_RimP"/>
</dbReference>
<dbReference type="OrthoDB" id="9805006at2"/>
<dbReference type="Gene3D" id="3.30.300.70">
    <property type="entry name" value="RimP-like superfamily, N-terminal"/>
    <property type="match status" value="1"/>
</dbReference>
<dbReference type="CDD" id="cd01734">
    <property type="entry name" value="YlxS_C"/>
    <property type="match status" value="1"/>
</dbReference>
<dbReference type="PANTHER" id="PTHR33867:SF1">
    <property type="entry name" value="RIBOSOME MATURATION FACTOR RIMP"/>
    <property type="match status" value="1"/>
</dbReference>
<keyword evidence="2 3" id="KW-0690">Ribosome biogenesis</keyword>
<dbReference type="Pfam" id="PF02576">
    <property type="entry name" value="RimP_N"/>
    <property type="match status" value="1"/>
</dbReference>
<dbReference type="SUPFAM" id="SSF75420">
    <property type="entry name" value="YhbC-like, N-terminal domain"/>
    <property type="match status" value="1"/>
</dbReference>
<reference evidence="8" key="1">
    <citation type="submission" date="2017-09" db="EMBL/GenBank/DDBJ databases">
        <authorList>
            <person name="Varghese N."/>
            <person name="Submissions S."/>
        </authorList>
    </citation>
    <scope>NUCLEOTIDE SEQUENCE [LARGE SCALE GENOMIC DNA]</scope>
    <source>
        <strain evidence="8">DSM 44270</strain>
    </source>
</reference>
<feature type="compositionally biased region" description="Low complexity" evidence="4">
    <location>
        <begin position="212"/>
        <end position="226"/>
    </location>
</feature>
<evidence type="ECO:0000313" key="8">
    <source>
        <dbReference type="Proteomes" id="UP000219482"/>
    </source>
</evidence>
<organism evidence="7 8">
    <name type="scientific">Blastococcus haudaquaticus</name>
    <dbReference type="NCBI Taxonomy" id="1938745"/>
    <lineage>
        <taxon>Bacteria</taxon>
        <taxon>Bacillati</taxon>
        <taxon>Actinomycetota</taxon>
        <taxon>Actinomycetes</taxon>
        <taxon>Geodermatophilales</taxon>
        <taxon>Geodermatophilaceae</taxon>
        <taxon>Blastococcus</taxon>
    </lineage>
</organism>